<dbReference type="OrthoDB" id="9810174at2"/>
<dbReference type="RefSeq" id="WP_011400456.1">
    <property type="nucleotide sequence ID" value="NC_007645.1"/>
</dbReference>
<feature type="domain" description="Putative tail fiber protein gp53-like C-terminal" evidence="2">
    <location>
        <begin position="487"/>
        <end position="565"/>
    </location>
</feature>
<dbReference type="Pfam" id="PF03406">
    <property type="entry name" value="Phage_fiber_2"/>
    <property type="match status" value="1"/>
</dbReference>
<evidence type="ECO:0000259" key="2">
    <source>
        <dbReference type="Pfam" id="PF21882"/>
    </source>
</evidence>
<dbReference type="GO" id="GO:0019062">
    <property type="term" value="P:virion attachment to host cell"/>
    <property type="evidence" value="ECO:0007669"/>
    <property type="project" value="InterPro"/>
</dbReference>
<dbReference type="Pfam" id="PF21882">
    <property type="entry name" value="Gp53-like_C"/>
    <property type="match status" value="1"/>
</dbReference>
<dbReference type="InterPro" id="IPR054500">
    <property type="entry name" value="Phage_fiber_rpt"/>
</dbReference>
<protein>
    <recommendedName>
        <fullName evidence="5">Tail fiber protein</fullName>
    </recommendedName>
</protein>
<accession>Q2S7G8</accession>
<reference evidence="3 4" key="1">
    <citation type="journal article" date="2005" name="Nucleic Acids Res.">
        <title>Genomic blueprint of Hahella chejuensis, a marine microbe producing an algicidal agent.</title>
        <authorList>
            <person name="Jeong H."/>
            <person name="Yim J.H."/>
            <person name="Lee C."/>
            <person name="Choi S.-H."/>
            <person name="Park Y.K."/>
            <person name="Yoon S.H."/>
            <person name="Hur C.-G."/>
            <person name="Kang H.-Y."/>
            <person name="Kim D."/>
            <person name="Lee H.H."/>
            <person name="Park K.H."/>
            <person name="Park S.-H."/>
            <person name="Park H.-S."/>
            <person name="Lee H.K."/>
            <person name="Oh T.K."/>
            <person name="Kim J.F."/>
        </authorList>
    </citation>
    <scope>NUCLEOTIDE SEQUENCE [LARGE SCALE GENOMIC DNA]</scope>
    <source>
        <strain evidence="3 4">KCTC 2396</strain>
    </source>
</reference>
<name>Q2S7G8_HAHCH</name>
<evidence type="ECO:0000313" key="3">
    <source>
        <dbReference type="EMBL" id="ABC33406.1"/>
    </source>
</evidence>
<dbReference type="AlphaFoldDB" id="Q2S7G8"/>
<dbReference type="InterPro" id="IPR054075">
    <property type="entry name" value="Gp53-like_C"/>
</dbReference>
<dbReference type="EMBL" id="CP000155">
    <property type="protein sequence ID" value="ABC33406.1"/>
    <property type="molecule type" value="Genomic_DNA"/>
</dbReference>
<evidence type="ECO:0008006" key="5">
    <source>
        <dbReference type="Google" id="ProtNLM"/>
    </source>
</evidence>
<dbReference type="Gene3D" id="2.60.40.3940">
    <property type="match status" value="1"/>
</dbReference>
<dbReference type="Pfam" id="PF22337">
    <property type="entry name" value="Phage_fiber_rpt"/>
    <property type="match status" value="2"/>
</dbReference>
<dbReference type="Pfam" id="PF12571">
    <property type="entry name" value="Phage_tail_fib"/>
    <property type="match status" value="1"/>
</dbReference>
<dbReference type="STRING" id="349521.HCH_06782"/>
<organism evidence="3 4">
    <name type="scientific">Hahella chejuensis (strain KCTC 2396)</name>
    <dbReference type="NCBI Taxonomy" id="349521"/>
    <lineage>
        <taxon>Bacteria</taxon>
        <taxon>Pseudomonadati</taxon>
        <taxon>Pseudomonadota</taxon>
        <taxon>Gammaproteobacteria</taxon>
        <taxon>Oceanospirillales</taxon>
        <taxon>Hahellaceae</taxon>
        <taxon>Hahella</taxon>
    </lineage>
</organism>
<gene>
    <name evidence="3" type="ordered locus">HCH_06782</name>
</gene>
<dbReference type="Proteomes" id="UP000000238">
    <property type="component" value="Chromosome"/>
</dbReference>
<dbReference type="KEGG" id="hch:HCH_06782"/>
<feature type="domain" description="Phage tail fibre protein N-terminal" evidence="1">
    <location>
        <begin position="3"/>
        <end position="156"/>
    </location>
</feature>
<dbReference type="GO" id="GO:0046718">
    <property type="term" value="P:symbiont entry into host cell"/>
    <property type="evidence" value="ECO:0007669"/>
    <property type="project" value="InterPro"/>
</dbReference>
<dbReference type="InterPro" id="IPR022225">
    <property type="entry name" value="Phage_tail_fibre_N"/>
</dbReference>
<dbReference type="HOGENOM" id="CLU_015185_2_0_6"/>
<keyword evidence="4" id="KW-1185">Reference proteome</keyword>
<proteinExistence type="predicted"/>
<dbReference type="eggNOG" id="COG5301">
    <property type="taxonomic scope" value="Bacteria"/>
</dbReference>
<evidence type="ECO:0000259" key="1">
    <source>
        <dbReference type="Pfam" id="PF12571"/>
    </source>
</evidence>
<dbReference type="InterPro" id="IPR005068">
    <property type="entry name" value="Phage_lambda_Stf-r2"/>
</dbReference>
<evidence type="ECO:0000313" key="4">
    <source>
        <dbReference type="Proteomes" id="UP000000238"/>
    </source>
</evidence>
<sequence length="565" mass="60060">MPAILNTGRDLIAQKQAAGQPLIINQFILADLDGLDPSQPVNPNEATPAASAIVWRGPVTKSGYVSPDQVVYSLLLGVNVGDFYYNWVGLQAEDGTLVAAAYTERQPKRKTQGVNLGNTITRNFMIAFTDAQAVTQITVNAQTWQIDFTARLDGIDERERLSNLDIYGAQAFLGDGFLLRKESGQYTLKAGQGYVGGVRVAQDTDQAINPGSLPKNVWLDVSLQGNATDVAPVIKVVCSNADQASFVDGANRLHHLVKVASIAGDGAVTDHRNRLGDPKPLYQLFLKVADVADNLTTSASDKPLSAAQGKALKQLADAKLGATQTAVNADKLGGLTPAHYSKVADIVNNLTTNLSNKPLSAAQGVALKQLADAKLGATQTAVNADKLGGLTPSHYQKTSDRIDAARLVNVPSQWTAQVGLSNSVSSTNQSVAASSYAVKIAYDLANAALPRNGKAADASKLDGLPSWTFIRHTDQTSHSANNGYVRTSTGIIIQWGTVGVVNDGSVPFSFPIAFPSICYVVVGNRMDAGSTKILPIHTWNHTAFYVDRSDSIENVTYLAYVAIGR</sequence>